<dbReference type="EMBL" id="FYEK01000008">
    <property type="protein sequence ID" value="SNB60122.1"/>
    <property type="molecule type" value="Genomic_DNA"/>
</dbReference>
<sequence>MAYDEPAMRRLIHLPEAVQAYRRGLEEETPQRLGMEVRRALLEELPTLWTGEAAQGYLEEAQRRLEIFQRWLVEGQHLSRAIAAGEERIAQVVAEVEQMLRSLPDPTL</sequence>
<dbReference type="InParanoid" id="A0A212QL71"/>
<keyword evidence="2" id="KW-1185">Reference proteome</keyword>
<evidence type="ECO:0008006" key="3">
    <source>
        <dbReference type="Google" id="ProtNLM"/>
    </source>
</evidence>
<evidence type="ECO:0000313" key="2">
    <source>
        <dbReference type="Proteomes" id="UP000197025"/>
    </source>
</evidence>
<protein>
    <recommendedName>
        <fullName evidence="3">WXG100 family type VII secretion target</fullName>
    </recommendedName>
</protein>
<name>A0A212QL71_9CHLR</name>
<dbReference type="RefSeq" id="WP_088570316.1">
    <property type="nucleotide sequence ID" value="NZ_FYEK01000008.1"/>
</dbReference>
<organism evidence="1 2">
    <name type="scientific">Thermoflexus hugenholtzii JAD2</name>
    <dbReference type="NCBI Taxonomy" id="877466"/>
    <lineage>
        <taxon>Bacteria</taxon>
        <taxon>Bacillati</taxon>
        <taxon>Chloroflexota</taxon>
        <taxon>Thermoflexia</taxon>
        <taxon>Thermoflexales</taxon>
        <taxon>Thermoflexaceae</taxon>
        <taxon>Thermoflexus</taxon>
    </lineage>
</organism>
<proteinExistence type="predicted"/>
<dbReference type="AlphaFoldDB" id="A0A212QL71"/>
<reference evidence="2" key="1">
    <citation type="submission" date="2017-06" db="EMBL/GenBank/DDBJ databases">
        <authorList>
            <person name="Varghese N."/>
            <person name="Submissions S."/>
        </authorList>
    </citation>
    <scope>NUCLEOTIDE SEQUENCE [LARGE SCALE GENOMIC DNA]</scope>
    <source>
        <strain evidence="2">JAD2</strain>
    </source>
</reference>
<dbReference type="Proteomes" id="UP000197025">
    <property type="component" value="Unassembled WGS sequence"/>
</dbReference>
<evidence type="ECO:0000313" key="1">
    <source>
        <dbReference type="EMBL" id="SNB60122.1"/>
    </source>
</evidence>
<gene>
    <name evidence="1" type="ORF">SAMN02746019_00003110</name>
</gene>
<accession>A0A212QL71</accession>